<dbReference type="Proteomes" id="UP001153069">
    <property type="component" value="Unassembled WGS sequence"/>
</dbReference>
<dbReference type="EMBL" id="CAICTM010002822">
    <property type="protein sequence ID" value="CAB9530307.1"/>
    <property type="molecule type" value="Genomic_DNA"/>
</dbReference>
<feature type="region of interest" description="Disordered" evidence="1">
    <location>
        <begin position="1"/>
        <end position="24"/>
    </location>
</feature>
<name>A0A9N8HYF1_9STRA</name>
<comment type="caution">
    <text evidence="2">The sequence shown here is derived from an EMBL/GenBank/DDBJ whole genome shotgun (WGS) entry which is preliminary data.</text>
</comment>
<protein>
    <submittedName>
        <fullName evidence="2">Uncharacterized protein</fullName>
    </submittedName>
</protein>
<evidence type="ECO:0000313" key="3">
    <source>
        <dbReference type="Proteomes" id="UP001153069"/>
    </source>
</evidence>
<accession>A0A9N8HYF1</accession>
<sequence length="111" mass="11861">MAPPITLASLPASPSPNHAAQLRSQPTETKRLFIPLTLAWLSSLSLYVGRNRKLKQKTEGQGKPKAFIGALVFDVMPANRAPDGSSVIEMSTPQPPSKPICDDNIALLVAS</sequence>
<proteinExistence type="predicted"/>
<evidence type="ECO:0000313" key="2">
    <source>
        <dbReference type="EMBL" id="CAB9530307.1"/>
    </source>
</evidence>
<feature type="compositionally biased region" description="Polar residues" evidence="1">
    <location>
        <begin position="15"/>
        <end position="24"/>
    </location>
</feature>
<dbReference type="AlphaFoldDB" id="A0A9N8HYF1"/>
<gene>
    <name evidence="2" type="ORF">SEMRO_2824_G338021.1</name>
</gene>
<reference evidence="2" key="1">
    <citation type="submission" date="2020-06" db="EMBL/GenBank/DDBJ databases">
        <authorList>
            <consortium name="Plant Systems Biology data submission"/>
        </authorList>
    </citation>
    <scope>NUCLEOTIDE SEQUENCE</scope>
    <source>
        <strain evidence="2">D6</strain>
    </source>
</reference>
<keyword evidence="3" id="KW-1185">Reference proteome</keyword>
<evidence type="ECO:0000256" key="1">
    <source>
        <dbReference type="SAM" id="MobiDB-lite"/>
    </source>
</evidence>
<organism evidence="2 3">
    <name type="scientific">Seminavis robusta</name>
    <dbReference type="NCBI Taxonomy" id="568900"/>
    <lineage>
        <taxon>Eukaryota</taxon>
        <taxon>Sar</taxon>
        <taxon>Stramenopiles</taxon>
        <taxon>Ochrophyta</taxon>
        <taxon>Bacillariophyta</taxon>
        <taxon>Bacillariophyceae</taxon>
        <taxon>Bacillariophycidae</taxon>
        <taxon>Naviculales</taxon>
        <taxon>Naviculaceae</taxon>
        <taxon>Seminavis</taxon>
    </lineage>
</organism>